<evidence type="ECO:0008006" key="3">
    <source>
        <dbReference type="Google" id="ProtNLM"/>
    </source>
</evidence>
<name>A0ABD2LA06_9BILA</name>
<dbReference type="Proteomes" id="UP001620626">
    <property type="component" value="Unassembled WGS sequence"/>
</dbReference>
<evidence type="ECO:0000313" key="1">
    <source>
        <dbReference type="EMBL" id="KAL3112072.1"/>
    </source>
</evidence>
<proteinExistence type="predicted"/>
<accession>A0ABD2LA06</accession>
<dbReference type="EMBL" id="JBICBT010000482">
    <property type="protein sequence ID" value="KAL3112072.1"/>
    <property type="molecule type" value="Genomic_DNA"/>
</dbReference>
<gene>
    <name evidence="1" type="ORF">niasHT_010698</name>
</gene>
<comment type="caution">
    <text evidence="1">The sequence shown here is derived from an EMBL/GenBank/DDBJ whole genome shotgun (WGS) entry which is preliminary data.</text>
</comment>
<organism evidence="1 2">
    <name type="scientific">Heterodera trifolii</name>
    <dbReference type="NCBI Taxonomy" id="157864"/>
    <lineage>
        <taxon>Eukaryota</taxon>
        <taxon>Metazoa</taxon>
        <taxon>Ecdysozoa</taxon>
        <taxon>Nematoda</taxon>
        <taxon>Chromadorea</taxon>
        <taxon>Rhabditida</taxon>
        <taxon>Tylenchina</taxon>
        <taxon>Tylenchomorpha</taxon>
        <taxon>Tylenchoidea</taxon>
        <taxon>Heteroderidae</taxon>
        <taxon>Heteroderinae</taxon>
        <taxon>Heterodera</taxon>
    </lineage>
</organism>
<keyword evidence="2" id="KW-1185">Reference proteome</keyword>
<reference evidence="1 2" key="1">
    <citation type="submission" date="2024-10" db="EMBL/GenBank/DDBJ databases">
        <authorList>
            <person name="Kim D."/>
        </authorList>
    </citation>
    <scope>NUCLEOTIDE SEQUENCE [LARGE SCALE GENOMIC DNA]</scope>
    <source>
        <strain evidence="1">BH-2024</strain>
    </source>
</reference>
<sequence>MLAMWMDKLQPLGVQAQVSEVPKVFPKWTFGRPMRQSAGIETEKQIANSKKENWKFTNWNSHESELRFAFQNRRGGRWQRHQIQLDSGAEIIVIDKLSHELIGSPRLRKCTESGCMFDGTQVKFIGKGVANFKLRDIYTKSEYYVAKRGSLNLLSVQMMDAFGLLNELKAKINAPAHLILKADAAPIYRKARPVPYNAQEAIDGELERWEKMGVFVTVVLHLRLLHLRLHICASTFAPTTFAPPHLRLHICAPNIYPLFSLIFF</sequence>
<protein>
    <recommendedName>
        <fullName evidence="3">Peptidase A2 domain-containing protein</fullName>
    </recommendedName>
</protein>
<dbReference type="AlphaFoldDB" id="A0ABD2LA06"/>
<evidence type="ECO:0000313" key="2">
    <source>
        <dbReference type="Proteomes" id="UP001620626"/>
    </source>
</evidence>